<name>A0A1X7GL22_9SPHN</name>
<accession>A0A1X7GL22</accession>
<dbReference type="RefSeq" id="WP_157123780.1">
    <property type="nucleotide sequence ID" value="NZ_LT840185.1"/>
</dbReference>
<evidence type="ECO:0008006" key="4">
    <source>
        <dbReference type="Google" id="ProtNLM"/>
    </source>
</evidence>
<reference evidence="3" key="1">
    <citation type="submission" date="2017-04" db="EMBL/GenBank/DDBJ databases">
        <authorList>
            <person name="Varghese N."/>
            <person name="Submissions S."/>
        </authorList>
    </citation>
    <scope>NUCLEOTIDE SEQUENCE [LARGE SCALE GENOMIC DNA]</scope>
    <source>
        <strain evidence="3">Dd16</strain>
    </source>
</reference>
<dbReference type="CDD" id="cd07177">
    <property type="entry name" value="terB_like"/>
    <property type="match status" value="1"/>
</dbReference>
<dbReference type="SUPFAM" id="SSF158682">
    <property type="entry name" value="TerB-like"/>
    <property type="match status" value="1"/>
</dbReference>
<organism evidence="2 3">
    <name type="scientific">Allosphingosinicella indica</name>
    <dbReference type="NCBI Taxonomy" id="941907"/>
    <lineage>
        <taxon>Bacteria</taxon>
        <taxon>Pseudomonadati</taxon>
        <taxon>Pseudomonadota</taxon>
        <taxon>Alphaproteobacteria</taxon>
        <taxon>Sphingomonadales</taxon>
        <taxon>Sphingomonadaceae</taxon>
        <taxon>Allosphingosinicella</taxon>
    </lineage>
</organism>
<dbReference type="AlphaFoldDB" id="A0A1X7GL22"/>
<sequence>MPNAVESWRSLKEIVDQAWADKRVVPPVPPSRRSTRPRSDEAALKDLSRSKASSWSAFIQYTDRTGQESCRRITATKIWRQVGGNLVIGAFCHEAGAYREFRPDRMREMVDCQTGECLDPIATTEGLKRSGLPFTDRGMEALAKILVFMTRCDGHAHPLEYESIDRALTSYALRCDGETEDVELALATSHRLAPDGTDFALALKMVLRSPPERRKMVADICGRACGDVVHADGHLHDAELHWGNAVDECLRIIRG</sequence>
<dbReference type="Gene3D" id="1.10.3680.10">
    <property type="entry name" value="TerB-like"/>
    <property type="match status" value="1"/>
</dbReference>
<dbReference type="OrthoDB" id="7173212at2"/>
<dbReference type="InterPro" id="IPR029024">
    <property type="entry name" value="TerB-like"/>
</dbReference>
<dbReference type="STRING" id="941907.SAMN06295910_1925"/>
<dbReference type="Proteomes" id="UP000192934">
    <property type="component" value="Chromosome I"/>
</dbReference>
<protein>
    <recommendedName>
        <fullName evidence="4">TerB family tellurite resistance protein</fullName>
    </recommendedName>
</protein>
<keyword evidence="3" id="KW-1185">Reference proteome</keyword>
<gene>
    <name evidence="2" type="ORF">SAMN06295910_1925</name>
</gene>
<proteinExistence type="predicted"/>
<evidence type="ECO:0000313" key="2">
    <source>
        <dbReference type="EMBL" id="SMF70667.1"/>
    </source>
</evidence>
<dbReference type="EMBL" id="LT840185">
    <property type="protein sequence ID" value="SMF70667.1"/>
    <property type="molecule type" value="Genomic_DNA"/>
</dbReference>
<evidence type="ECO:0000313" key="3">
    <source>
        <dbReference type="Proteomes" id="UP000192934"/>
    </source>
</evidence>
<evidence type="ECO:0000256" key="1">
    <source>
        <dbReference type="SAM" id="MobiDB-lite"/>
    </source>
</evidence>
<feature type="region of interest" description="Disordered" evidence="1">
    <location>
        <begin position="25"/>
        <end position="45"/>
    </location>
</feature>